<gene>
    <name evidence="1" type="ORF">O181_021402</name>
</gene>
<name>A0A9Q3CDK5_9BASI</name>
<protein>
    <submittedName>
        <fullName evidence="1">Uncharacterized protein</fullName>
    </submittedName>
</protein>
<dbReference type="AlphaFoldDB" id="A0A9Q3CDK5"/>
<comment type="caution">
    <text evidence="1">The sequence shown here is derived from an EMBL/GenBank/DDBJ whole genome shotgun (WGS) entry which is preliminary data.</text>
</comment>
<proteinExistence type="predicted"/>
<accession>A0A9Q3CDK5</accession>
<evidence type="ECO:0000313" key="2">
    <source>
        <dbReference type="Proteomes" id="UP000765509"/>
    </source>
</evidence>
<dbReference type="EMBL" id="AVOT02006481">
    <property type="protein sequence ID" value="MBW0481687.1"/>
    <property type="molecule type" value="Genomic_DNA"/>
</dbReference>
<dbReference type="Proteomes" id="UP000765509">
    <property type="component" value="Unassembled WGS sequence"/>
</dbReference>
<evidence type="ECO:0000313" key="1">
    <source>
        <dbReference type="EMBL" id="MBW0481687.1"/>
    </source>
</evidence>
<sequence length="134" mass="15273">MPNCPHPHPHPQFHYTKIFPFFLKTISNIPNYTQYIPILIPMEAFPSNNSDLVVTQSTAYSISDIERQKTDEIVSMALKKQSSMYHAKMQDLEETIQKTSNGKGHRKGLTQKANCGGKEIPALEVKSKFEIKDH</sequence>
<keyword evidence="2" id="KW-1185">Reference proteome</keyword>
<organism evidence="1 2">
    <name type="scientific">Austropuccinia psidii MF-1</name>
    <dbReference type="NCBI Taxonomy" id="1389203"/>
    <lineage>
        <taxon>Eukaryota</taxon>
        <taxon>Fungi</taxon>
        <taxon>Dikarya</taxon>
        <taxon>Basidiomycota</taxon>
        <taxon>Pucciniomycotina</taxon>
        <taxon>Pucciniomycetes</taxon>
        <taxon>Pucciniales</taxon>
        <taxon>Sphaerophragmiaceae</taxon>
        <taxon>Austropuccinia</taxon>
    </lineage>
</organism>
<reference evidence="1" key="1">
    <citation type="submission" date="2021-03" db="EMBL/GenBank/DDBJ databases">
        <title>Draft genome sequence of rust myrtle Austropuccinia psidii MF-1, a brazilian biotype.</title>
        <authorList>
            <person name="Quecine M.C."/>
            <person name="Pachon D.M.R."/>
            <person name="Bonatelli M.L."/>
            <person name="Correr F.H."/>
            <person name="Franceschini L.M."/>
            <person name="Leite T.F."/>
            <person name="Margarido G.R.A."/>
            <person name="Almeida C.A."/>
            <person name="Ferrarezi J.A."/>
            <person name="Labate C.A."/>
        </authorList>
    </citation>
    <scope>NUCLEOTIDE SEQUENCE</scope>
    <source>
        <strain evidence="1">MF-1</strain>
    </source>
</reference>